<feature type="compositionally biased region" description="Polar residues" evidence="1">
    <location>
        <begin position="214"/>
        <end position="226"/>
    </location>
</feature>
<accession>A0A6A5XI84</accession>
<proteinExistence type="predicted"/>
<feature type="region of interest" description="Disordered" evidence="1">
    <location>
        <begin position="180"/>
        <end position="233"/>
    </location>
</feature>
<evidence type="ECO:0000256" key="1">
    <source>
        <dbReference type="SAM" id="MobiDB-lite"/>
    </source>
</evidence>
<reference evidence="2" key="1">
    <citation type="journal article" date="2020" name="Stud. Mycol.">
        <title>101 Dothideomycetes genomes: a test case for predicting lifestyles and emergence of pathogens.</title>
        <authorList>
            <person name="Haridas S."/>
            <person name="Albert R."/>
            <person name="Binder M."/>
            <person name="Bloem J."/>
            <person name="Labutti K."/>
            <person name="Salamov A."/>
            <person name="Andreopoulos B."/>
            <person name="Baker S."/>
            <person name="Barry K."/>
            <person name="Bills G."/>
            <person name="Bluhm B."/>
            <person name="Cannon C."/>
            <person name="Castanera R."/>
            <person name="Culley D."/>
            <person name="Daum C."/>
            <person name="Ezra D."/>
            <person name="Gonzalez J."/>
            <person name="Henrissat B."/>
            <person name="Kuo A."/>
            <person name="Liang C."/>
            <person name="Lipzen A."/>
            <person name="Lutzoni F."/>
            <person name="Magnuson J."/>
            <person name="Mondo S."/>
            <person name="Nolan M."/>
            <person name="Ohm R."/>
            <person name="Pangilinan J."/>
            <person name="Park H.-J."/>
            <person name="Ramirez L."/>
            <person name="Alfaro M."/>
            <person name="Sun H."/>
            <person name="Tritt A."/>
            <person name="Yoshinaga Y."/>
            <person name="Zwiers L.-H."/>
            <person name="Turgeon B."/>
            <person name="Goodwin S."/>
            <person name="Spatafora J."/>
            <person name="Crous P."/>
            <person name="Grigoriev I."/>
        </authorList>
    </citation>
    <scope>NUCLEOTIDE SEQUENCE</scope>
    <source>
        <strain evidence="2">CBS 175.79</strain>
    </source>
</reference>
<protein>
    <submittedName>
        <fullName evidence="2">Uncharacterized protein</fullName>
    </submittedName>
</protein>
<evidence type="ECO:0000313" key="2">
    <source>
        <dbReference type="EMBL" id="KAF2012531.1"/>
    </source>
</evidence>
<dbReference type="RefSeq" id="XP_033380870.1">
    <property type="nucleotide sequence ID" value="XM_033522425.1"/>
</dbReference>
<organism evidence="2 3">
    <name type="scientific">Aaosphaeria arxii CBS 175.79</name>
    <dbReference type="NCBI Taxonomy" id="1450172"/>
    <lineage>
        <taxon>Eukaryota</taxon>
        <taxon>Fungi</taxon>
        <taxon>Dikarya</taxon>
        <taxon>Ascomycota</taxon>
        <taxon>Pezizomycotina</taxon>
        <taxon>Dothideomycetes</taxon>
        <taxon>Pleosporomycetidae</taxon>
        <taxon>Pleosporales</taxon>
        <taxon>Pleosporales incertae sedis</taxon>
        <taxon>Aaosphaeria</taxon>
    </lineage>
</organism>
<evidence type="ECO:0000313" key="3">
    <source>
        <dbReference type="Proteomes" id="UP000799778"/>
    </source>
</evidence>
<dbReference type="GeneID" id="54279822"/>
<name>A0A6A5XI84_9PLEO</name>
<dbReference type="AlphaFoldDB" id="A0A6A5XI84"/>
<gene>
    <name evidence="2" type="ORF">BU24DRAFT_253554</name>
</gene>
<keyword evidence="3" id="KW-1185">Reference proteome</keyword>
<sequence>MDAGEAREGRKSSRRLCLYECSRGQDARDKQINNHQTITSNDDANEDQRWWRLGVSALFHHNEALVRPQRLCIQPSHPATTTEWSRKRLDVHQGFDSIKQASNHPCKRNASHRSMSRHGEAFPATTAFHEAVFPTLSCHSPPSHIHFHILILSYTQQTHTQHTTIIHSHNHKHVPTPFAYTNSIPPPPERFPHRLPATGSPSHHPAKQIPPSPSLRSDLTSEAQNHTTRRTGSRSTFTALLSVLYIYLGAACASRHENPRNSRCVTFYLLPPPCWRNCANTNSSIR</sequence>
<dbReference type="Proteomes" id="UP000799778">
    <property type="component" value="Unassembled WGS sequence"/>
</dbReference>
<dbReference type="EMBL" id="ML978072">
    <property type="protein sequence ID" value="KAF2012531.1"/>
    <property type="molecule type" value="Genomic_DNA"/>
</dbReference>